<dbReference type="EMBL" id="CP061539">
    <property type="protein sequence ID" value="QNV38416.1"/>
    <property type="molecule type" value="Genomic_DNA"/>
</dbReference>
<reference evidence="1 2" key="1">
    <citation type="submission" date="2020-09" db="EMBL/GenBank/DDBJ databases">
        <title>Investigation of environmental microbes.</title>
        <authorList>
            <person name="Ou Y."/>
            <person name="Kang Q."/>
        </authorList>
    </citation>
    <scope>NUCLEOTIDE SEQUENCE [LARGE SCALE GENOMIC DNA]</scope>
    <source>
        <strain evidence="1 2">KJZ-14</strain>
    </source>
</reference>
<dbReference type="RefSeq" id="WP_190725085.1">
    <property type="nucleotide sequence ID" value="NZ_CP061539.1"/>
</dbReference>
<accession>A0A7H2BFH0</accession>
<proteinExistence type="predicted"/>
<evidence type="ECO:0000313" key="2">
    <source>
        <dbReference type="Proteomes" id="UP000516404"/>
    </source>
</evidence>
<dbReference type="KEGG" id="rter:IDM49_03870"/>
<evidence type="ECO:0000313" key="1">
    <source>
        <dbReference type="EMBL" id="QNV38416.1"/>
    </source>
</evidence>
<keyword evidence="2" id="KW-1185">Reference proteome</keyword>
<protein>
    <submittedName>
        <fullName evidence="1">Uncharacterized protein</fullName>
    </submittedName>
</protein>
<dbReference type="AlphaFoldDB" id="A0A7H2BFH0"/>
<dbReference type="Proteomes" id="UP000516404">
    <property type="component" value="Chromosome"/>
</dbReference>
<organism evidence="1 2">
    <name type="scientific">Rothia terrae</name>
    <dbReference type="NCBI Taxonomy" id="396015"/>
    <lineage>
        <taxon>Bacteria</taxon>
        <taxon>Bacillati</taxon>
        <taxon>Actinomycetota</taxon>
        <taxon>Actinomycetes</taxon>
        <taxon>Micrococcales</taxon>
        <taxon>Micrococcaceae</taxon>
        <taxon>Rothia</taxon>
    </lineage>
</organism>
<dbReference type="GeneID" id="96623360"/>
<name>A0A7H2BFH0_9MICC</name>
<gene>
    <name evidence="1" type="ORF">IDM49_03870</name>
</gene>
<sequence length="726" mass="83488">MVEINTMQIAQSIKKSGIKQFSKERDPELEHAFFTVDSEQNYIPTQLIQNPLGLDPESSDKSTINYFFVARGATGKTAFAKYLSNHLQAPLWMTSEDWTINGHSLKLHLIDFTNEKNFQEFFSKNENPLIIVDALDEAMVEISPQTWIDFKKGIKRMSENGLKYIFLGRENALFDLMKDFQDENIPYKSFIIENFNETQIKQFIDSKYSLVNHNTLVTSEHYTQARDQLIDNIKIEGLSAEDQKNFLGYAPVLEAISTELSNSDNLSSYVNELNENSISKRAERIDKIVENILNREQKKFISALDPELRSDNYFRVKEQIQCLLAEMNLASPAPVPADIPIDKQKNYQDQRAVQIQDHPFLNVNHSGEWASYIFEAYCFIKGFKFVSEMKKMHHRASHNPVFYLLSIGILDKDDIYDHWMVSALHNSFIALKYDDRAETPASYSTTAFDRNIIEITESIEKGYFTYSSINPYEKKSEDYQPFSIKFMSSSENELILYSEPKNIRINTRSSKVIFRPESASPELGPEFFCFCKSIFIESQEIKIPALYGKPLQTAIATEQIVSPLPVLFGYTQSNPYSNPAIIKIKNSDEEEKSDINWNLGYPWNDFIVRIPTFDSYSPRVFYVISALDALSKQYKESGLSRSGFCAYCHLDKKNEKSSKVIKELETRSIISTSGDKITYTDIDENYPLFETPVSTSKSIGFNSLAESKRKNWASLLNDITEILKDN</sequence>